<reference evidence="6" key="1">
    <citation type="journal article" date="2010" name="Science">
        <title>Plasticity of animal genome architecture unmasked by rapid evolution of a pelagic tunicate.</title>
        <authorList>
            <person name="Denoeud F."/>
            <person name="Henriet S."/>
            <person name="Mungpakdee S."/>
            <person name="Aury J.M."/>
            <person name="Da Silva C."/>
            <person name="Brinkmann H."/>
            <person name="Mikhaleva J."/>
            <person name="Olsen L.C."/>
            <person name="Jubin C."/>
            <person name="Canestro C."/>
            <person name="Bouquet J.M."/>
            <person name="Danks G."/>
            <person name="Poulain J."/>
            <person name="Campsteijn C."/>
            <person name="Adamski M."/>
            <person name="Cross I."/>
            <person name="Yadetie F."/>
            <person name="Muffato M."/>
            <person name="Louis A."/>
            <person name="Butcher S."/>
            <person name="Tsagkogeorga G."/>
            <person name="Konrad A."/>
            <person name="Singh S."/>
            <person name="Jensen M.F."/>
            <person name="Cong E.H."/>
            <person name="Eikeseth-Otteraa H."/>
            <person name="Noel B."/>
            <person name="Anthouard V."/>
            <person name="Porcel B.M."/>
            <person name="Kachouri-Lafond R."/>
            <person name="Nishino A."/>
            <person name="Ugolini M."/>
            <person name="Chourrout P."/>
            <person name="Nishida H."/>
            <person name="Aasland R."/>
            <person name="Huzurbazar S."/>
            <person name="Westhof E."/>
            <person name="Delsuc F."/>
            <person name="Lehrach H."/>
            <person name="Reinhardt R."/>
            <person name="Weissenbach J."/>
            <person name="Roy S.W."/>
            <person name="Artiguenave F."/>
            <person name="Postlethwait J.H."/>
            <person name="Manak J.R."/>
            <person name="Thompson E.M."/>
            <person name="Jaillon O."/>
            <person name="Du Pasquier L."/>
            <person name="Boudinot P."/>
            <person name="Liberles D.A."/>
            <person name="Volff J.N."/>
            <person name="Philippe H."/>
            <person name="Lenhard B."/>
            <person name="Roest Crollius H."/>
            <person name="Wincker P."/>
            <person name="Chourrout D."/>
        </authorList>
    </citation>
    <scope>NUCLEOTIDE SEQUENCE [LARGE SCALE GENOMIC DNA]</scope>
</reference>
<evidence type="ECO:0000256" key="5">
    <source>
        <dbReference type="RuleBase" id="RU000665"/>
    </source>
</evidence>
<name>E4X0D7_OIKDI</name>
<proteinExistence type="inferred from homology"/>
<dbReference type="GO" id="GO:1990904">
    <property type="term" value="C:ribonucleoprotein complex"/>
    <property type="evidence" value="ECO:0007669"/>
    <property type="project" value="UniProtKB-KW"/>
</dbReference>
<dbReference type="FunCoup" id="E4X0D7">
    <property type="interactions" value="301"/>
</dbReference>
<evidence type="ECO:0000256" key="2">
    <source>
        <dbReference type="ARBA" id="ARBA00011133"/>
    </source>
</evidence>
<evidence type="ECO:0000313" key="7">
    <source>
        <dbReference type="Proteomes" id="UP000001307"/>
    </source>
</evidence>
<protein>
    <recommendedName>
        <fullName evidence="5">60S ribosomal protein L36</fullName>
    </recommendedName>
</protein>
<organism evidence="6">
    <name type="scientific">Oikopleura dioica</name>
    <name type="common">Tunicate</name>
    <dbReference type="NCBI Taxonomy" id="34765"/>
    <lineage>
        <taxon>Eukaryota</taxon>
        <taxon>Metazoa</taxon>
        <taxon>Chordata</taxon>
        <taxon>Tunicata</taxon>
        <taxon>Appendicularia</taxon>
        <taxon>Copelata</taxon>
        <taxon>Oikopleuridae</taxon>
        <taxon>Oikopleura</taxon>
    </lineage>
</organism>
<comment type="subunit">
    <text evidence="2">Component of the large ribosomal subunit.</text>
</comment>
<dbReference type="EMBL" id="FN653020">
    <property type="protein sequence ID" value="CBY23236.1"/>
    <property type="molecule type" value="Genomic_DNA"/>
</dbReference>
<dbReference type="InParanoid" id="E4X0D7"/>
<evidence type="ECO:0000256" key="4">
    <source>
        <dbReference type="ARBA" id="ARBA00023274"/>
    </source>
</evidence>
<dbReference type="Proteomes" id="UP000001307">
    <property type="component" value="Unassembled WGS sequence"/>
</dbReference>
<sequence length="103" mass="11962">MAVVHDMVVGLQKGHKVTKNVQPVRQNRKKGVNTAKNVFVREVVREVMGLSPYERRGIELLRISKDKRCLRFLKKRLGAHIRAKRKREELSDIIANQRKAAKH</sequence>
<dbReference type="AlphaFoldDB" id="E4X0D7"/>
<keyword evidence="7" id="KW-1185">Reference proteome</keyword>
<dbReference type="GO" id="GO:0003735">
    <property type="term" value="F:structural constituent of ribosome"/>
    <property type="evidence" value="ECO:0007669"/>
    <property type="project" value="InterPro"/>
</dbReference>
<dbReference type="PROSITE" id="PS01190">
    <property type="entry name" value="RIBOSOMAL_L36E"/>
    <property type="match status" value="1"/>
</dbReference>
<dbReference type="InterPro" id="IPR038097">
    <property type="entry name" value="Ribosomal_eL36_sf"/>
</dbReference>
<gene>
    <name evidence="6" type="ORF">GSOID_T00015170001</name>
</gene>
<keyword evidence="4 5" id="KW-0687">Ribonucleoprotein</keyword>
<dbReference type="GO" id="GO:0005840">
    <property type="term" value="C:ribosome"/>
    <property type="evidence" value="ECO:0007669"/>
    <property type="project" value="UniProtKB-KW"/>
</dbReference>
<dbReference type="Pfam" id="PF01158">
    <property type="entry name" value="Ribosomal_L36e"/>
    <property type="match status" value="1"/>
</dbReference>
<dbReference type="InterPro" id="IPR000509">
    <property type="entry name" value="Ribosomal_eL36"/>
</dbReference>
<dbReference type="FunFam" id="1.10.10.1760:FF:000001">
    <property type="entry name" value="60S ribosomal protein L36"/>
    <property type="match status" value="1"/>
</dbReference>
<accession>E4X0D7</accession>
<evidence type="ECO:0000313" key="6">
    <source>
        <dbReference type="EMBL" id="CBY23236.1"/>
    </source>
</evidence>
<dbReference type="GO" id="GO:0006412">
    <property type="term" value="P:translation"/>
    <property type="evidence" value="ECO:0007669"/>
    <property type="project" value="InterPro"/>
</dbReference>
<evidence type="ECO:0000256" key="3">
    <source>
        <dbReference type="ARBA" id="ARBA00022980"/>
    </source>
</evidence>
<comment type="similarity">
    <text evidence="1 5">Belongs to the eukaryotic ribosomal protein eL36 family.</text>
</comment>
<keyword evidence="3 5" id="KW-0689">Ribosomal protein</keyword>
<dbReference type="Gene3D" id="1.10.10.1760">
    <property type="entry name" value="60S ribosomal protein L36"/>
    <property type="match status" value="1"/>
</dbReference>
<dbReference type="OrthoDB" id="9616667at2759"/>
<evidence type="ECO:0000256" key="1">
    <source>
        <dbReference type="ARBA" id="ARBA00006509"/>
    </source>
</evidence>
<dbReference type="PANTHER" id="PTHR10114">
    <property type="entry name" value="60S RIBOSOMAL PROTEIN L36"/>
    <property type="match status" value="1"/>
</dbReference>